<dbReference type="HOGENOM" id="CLU_2362497_0_0_1"/>
<dbReference type="InterPro" id="IPR018247">
    <property type="entry name" value="EF_Hand_1_Ca_BS"/>
</dbReference>
<evidence type="ECO:0000313" key="3">
    <source>
        <dbReference type="Proteomes" id="UP000001568"/>
    </source>
</evidence>
<evidence type="ECO:0000256" key="1">
    <source>
        <dbReference type="SAM" id="MobiDB-lite"/>
    </source>
</evidence>
<name>A4RQP3_OSTLU</name>
<reference evidence="2 3" key="1">
    <citation type="journal article" date="2007" name="Proc. Natl. Acad. Sci. U.S.A.">
        <title>The tiny eukaryote Ostreococcus provides genomic insights into the paradox of plankton speciation.</title>
        <authorList>
            <person name="Palenik B."/>
            <person name="Grimwood J."/>
            <person name="Aerts A."/>
            <person name="Rouze P."/>
            <person name="Salamov A."/>
            <person name="Putnam N."/>
            <person name="Dupont C."/>
            <person name="Jorgensen R."/>
            <person name="Derelle E."/>
            <person name="Rombauts S."/>
            <person name="Zhou K."/>
            <person name="Otillar R."/>
            <person name="Merchant S.S."/>
            <person name="Podell S."/>
            <person name="Gaasterland T."/>
            <person name="Napoli C."/>
            <person name="Gendler K."/>
            <person name="Manuell A."/>
            <person name="Tai V."/>
            <person name="Vallon O."/>
            <person name="Piganeau G."/>
            <person name="Jancek S."/>
            <person name="Heijde M."/>
            <person name="Jabbari K."/>
            <person name="Bowler C."/>
            <person name="Lohr M."/>
            <person name="Robbens S."/>
            <person name="Werner G."/>
            <person name="Dubchak I."/>
            <person name="Pazour G.J."/>
            <person name="Ren Q."/>
            <person name="Paulsen I."/>
            <person name="Delwiche C."/>
            <person name="Schmutz J."/>
            <person name="Rokhsar D."/>
            <person name="Van de Peer Y."/>
            <person name="Moreau H."/>
            <person name="Grigoriev I.V."/>
        </authorList>
    </citation>
    <scope>NUCLEOTIDE SEQUENCE [LARGE SCALE GENOMIC DNA]</scope>
    <source>
        <strain evidence="2 3">CCE9901</strain>
    </source>
</reference>
<dbReference type="GeneID" id="5000028"/>
<keyword evidence="3" id="KW-1185">Reference proteome</keyword>
<proteinExistence type="predicted"/>
<evidence type="ECO:0008006" key="4">
    <source>
        <dbReference type="Google" id="ProtNLM"/>
    </source>
</evidence>
<organism evidence="2 3">
    <name type="scientific">Ostreococcus lucimarinus (strain CCE9901)</name>
    <dbReference type="NCBI Taxonomy" id="436017"/>
    <lineage>
        <taxon>Eukaryota</taxon>
        <taxon>Viridiplantae</taxon>
        <taxon>Chlorophyta</taxon>
        <taxon>Mamiellophyceae</taxon>
        <taxon>Mamiellales</taxon>
        <taxon>Bathycoccaceae</taxon>
        <taxon>Ostreococcus</taxon>
    </lineage>
</organism>
<dbReference type="RefSeq" id="XP_001415421.1">
    <property type="nucleotide sequence ID" value="XM_001415384.1"/>
</dbReference>
<dbReference type="OMA" id="CATKCSI"/>
<gene>
    <name evidence="2" type="ORF">OSTLU_28733</name>
</gene>
<dbReference type="KEGG" id="olu:OSTLU_28733"/>
<dbReference type="PROSITE" id="PS00018">
    <property type="entry name" value="EF_HAND_1"/>
    <property type="match status" value="1"/>
</dbReference>
<accession>A4RQP3</accession>
<protein>
    <recommendedName>
        <fullName evidence="4">EF-hand domain-containing protein</fullName>
    </recommendedName>
</protein>
<dbReference type="Gramene" id="ABO93713">
    <property type="protein sequence ID" value="ABO93713"/>
    <property type="gene ID" value="OSTLU_28733"/>
</dbReference>
<dbReference type="OrthoDB" id="10417318at2759"/>
<evidence type="ECO:0000313" key="2">
    <source>
        <dbReference type="EMBL" id="ABO93713.1"/>
    </source>
</evidence>
<feature type="region of interest" description="Disordered" evidence="1">
    <location>
        <begin position="1"/>
        <end position="29"/>
    </location>
</feature>
<sequence length="98" mass="10390">MAKRDEKKKEEGGATASASEETTKRGAKDVVKEIEHAAQDIAEKVTHGAENLVSRVDTALHYGRDKAKETADVNGDGVVDSKDVTAAGEKCATKCSIM</sequence>
<dbReference type="AlphaFoldDB" id="A4RQP3"/>
<dbReference type="EMBL" id="CP000581">
    <property type="protein sequence ID" value="ABO93713.1"/>
    <property type="molecule type" value="Genomic_DNA"/>
</dbReference>
<feature type="compositionally biased region" description="Basic and acidic residues" evidence="1">
    <location>
        <begin position="1"/>
        <end position="12"/>
    </location>
</feature>
<dbReference type="Proteomes" id="UP000001568">
    <property type="component" value="Chromosome 1"/>
</dbReference>